<dbReference type="Proteomes" id="UP001527099">
    <property type="component" value="Unassembled WGS sequence"/>
</dbReference>
<dbReference type="EMBL" id="JAMDMX010000121">
    <property type="protein sequence ID" value="MCY9697002.1"/>
    <property type="molecule type" value="Genomic_DNA"/>
</dbReference>
<evidence type="ECO:0000313" key="7">
    <source>
        <dbReference type="Proteomes" id="UP001527099"/>
    </source>
</evidence>
<protein>
    <submittedName>
        <fullName evidence="6">Rieske 2Fe-2S domain-containing protein</fullName>
    </submittedName>
</protein>
<feature type="domain" description="Rieske" evidence="5">
    <location>
        <begin position="1"/>
        <end position="59"/>
    </location>
</feature>
<dbReference type="SUPFAM" id="SSF50022">
    <property type="entry name" value="ISP domain"/>
    <property type="match status" value="1"/>
</dbReference>
<proteinExistence type="predicted"/>
<dbReference type="RefSeq" id="WP_268617925.1">
    <property type="nucleotide sequence ID" value="NZ_JAMDMW010000262.1"/>
</dbReference>
<keyword evidence="2" id="KW-0479">Metal-binding</keyword>
<evidence type="ECO:0000256" key="4">
    <source>
        <dbReference type="ARBA" id="ARBA00023014"/>
    </source>
</evidence>
<organism evidence="6 7">
    <name type="scientific">Paenibacillus alginolyticus</name>
    <dbReference type="NCBI Taxonomy" id="59839"/>
    <lineage>
        <taxon>Bacteria</taxon>
        <taxon>Bacillati</taxon>
        <taxon>Bacillota</taxon>
        <taxon>Bacilli</taxon>
        <taxon>Bacillales</taxon>
        <taxon>Paenibacillaceae</taxon>
        <taxon>Paenibacillus</taxon>
    </lineage>
</organism>
<keyword evidence="4" id="KW-0411">Iron-sulfur</keyword>
<evidence type="ECO:0000313" key="6">
    <source>
        <dbReference type="EMBL" id="MCY9697002.1"/>
    </source>
</evidence>
<evidence type="ECO:0000256" key="3">
    <source>
        <dbReference type="ARBA" id="ARBA00023004"/>
    </source>
</evidence>
<comment type="caution">
    <text evidence="6">The sequence shown here is derived from an EMBL/GenBank/DDBJ whole genome shotgun (WGS) entry which is preliminary data.</text>
</comment>
<keyword evidence="1" id="KW-0001">2Fe-2S</keyword>
<dbReference type="InterPro" id="IPR036922">
    <property type="entry name" value="Rieske_2Fe-2S_sf"/>
</dbReference>
<dbReference type="PROSITE" id="PS51296">
    <property type="entry name" value="RIESKE"/>
    <property type="match status" value="1"/>
</dbReference>
<evidence type="ECO:0000256" key="1">
    <source>
        <dbReference type="ARBA" id="ARBA00022714"/>
    </source>
</evidence>
<evidence type="ECO:0000259" key="5">
    <source>
        <dbReference type="PROSITE" id="PS51296"/>
    </source>
</evidence>
<keyword evidence="3" id="KW-0408">Iron</keyword>
<evidence type="ECO:0000256" key="2">
    <source>
        <dbReference type="ARBA" id="ARBA00022723"/>
    </source>
</evidence>
<keyword evidence="7" id="KW-1185">Reference proteome</keyword>
<dbReference type="Gene3D" id="2.102.10.10">
    <property type="entry name" value="Rieske [2Fe-2S] iron-sulphur domain"/>
    <property type="match status" value="1"/>
</dbReference>
<dbReference type="Pfam" id="PF00355">
    <property type="entry name" value="Rieske"/>
    <property type="match status" value="1"/>
</dbReference>
<gene>
    <name evidence="6" type="ORF">M5X19_29655</name>
</gene>
<dbReference type="InterPro" id="IPR017941">
    <property type="entry name" value="Rieske_2Fe-2S"/>
</dbReference>
<accession>A0ABT4GLE2</accession>
<sequence length="111" mass="12104">MSASEPDGAPVKVRLLGEDLVAFRDTNGTLGLMDAYCPHRRAHCSSRNNGTTVLRSYQGKARDGRYGHHCGPTDAFGSDPSTSRSVRGCDRFLPKGVDWKEGLVEDMSAKF</sequence>
<reference evidence="6 7" key="1">
    <citation type="submission" date="2022-05" db="EMBL/GenBank/DDBJ databases">
        <title>Genome Sequencing of Bee-Associated Microbes.</title>
        <authorList>
            <person name="Dunlap C."/>
        </authorList>
    </citation>
    <scope>NUCLEOTIDE SEQUENCE [LARGE SCALE GENOMIC DNA]</scope>
    <source>
        <strain evidence="6 7">NRRL B-14421</strain>
    </source>
</reference>
<name>A0ABT4GLE2_9BACL</name>